<evidence type="ECO:0000256" key="1">
    <source>
        <dbReference type="ARBA" id="ARBA00005953"/>
    </source>
</evidence>
<dbReference type="InterPro" id="IPR006684">
    <property type="entry name" value="YbgC/YbaW"/>
</dbReference>
<protein>
    <submittedName>
        <fullName evidence="3">Thioesterase</fullName>
    </submittedName>
</protein>
<dbReference type="InterPro" id="IPR050563">
    <property type="entry name" value="4-hydroxybenzoyl-CoA_TE"/>
</dbReference>
<evidence type="ECO:0000313" key="3">
    <source>
        <dbReference type="EMBL" id="BBL79721.1"/>
    </source>
</evidence>
<organism evidence="3 4">
    <name type="scientific">Rubrobacter xylanophilus</name>
    <dbReference type="NCBI Taxonomy" id="49319"/>
    <lineage>
        <taxon>Bacteria</taxon>
        <taxon>Bacillati</taxon>
        <taxon>Actinomycetota</taxon>
        <taxon>Rubrobacteria</taxon>
        <taxon>Rubrobacterales</taxon>
        <taxon>Rubrobacteraceae</taxon>
        <taxon>Rubrobacter</taxon>
    </lineage>
</organism>
<reference evidence="3" key="1">
    <citation type="journal article" date="2019" name="Microbiol. Resour. Announc.">
        <title>Complete Genome Sequence of Rubrobacter xylanophilus Strain AA3-22, Isolated from Arima Onsen in Japan.</title>
        <authorList>
            <person name="Tomariguchi N."/>
            <person name="Miyazaki K."/>
        </authorList>
    </citation>
    <scope>NUCLEOTIDE SEQUENCE [LARGE SCALE GENOMIC DNA]</scope>
    <source>
        <strain evidence="3">AA3-22</strain>
    </source>
</reference>
<keyword evidence="4" id="KW-1185">Reference proteome</keyword>
<gene>
    <name evidence="3" type="ORF">RxyAA322_15750</name>
</gene>
<dbReference type="AlphaFoldDB" id="A0A510HIB8"/>
<sequence length="115" mass="12881">MVNNGNYLSYFEVGRVEWLRAAGLSYRGLEERGYGFVVVEARVFYHRAARFDDELVLRTRLSDLGRTSLRFDYEVLRDGEAVATGYTRHACIRLSSGRATRIPEAVMGALKAGGG</sequence>
<dbReference type="EMBL" id="AP019791">
    <property type="protein sequence ID" value="BBL79721.1"/>
    <property type="molecule type" value="Genomic_DNA"/>
</dbReference>
<dbReference type="PIRSF" id="PIRSF003230">
    <property type="entry name" value="YbgC"/>
    <property type="match status" value="1"/>
</dbReference>
<evidence type="ECO:0000313" key="4">
    <source>
        <dbReference type="Proteomes" id="UP000318065"/>
    </source>
</evidence>
<name>A0A510HIB8_9ACTN</name>
<evidence type="ECO:0000256" key="2">
    <source>
        <dbReference type="ARBA" id="ARBA00022801"/>
    </source>
</evidence>
<keyword evidence="2" id="KW-0378">Hydrolase</keyword>
<dbReference type="SUPFAM" id="SSF54637">
    <property type="entry name" value="Thioesterase/thiol ester dehydrase-isomerase"/>
    <property type="match status" value="1"/>
</dbReference>
<accession>A0A510HIB8</accession>
<dbReference type="Pfam" id="PF13279">
    <property type="entry name" value="4HBT_2"/>
    <property type="match status" value="1"/>
</dbReference>
<dbReference type="GO" id="GO:0047617">
    <property type="term" value="F:fatty acyl-CoA hydrolase activity"/>
    <property type="evidence" value="ECO:0007669"/>
    <property type="project" value="TreeGrafter"/>
</dbReference>
<dbReference type="Proteomes" id="UP000318065">
    <property type="component" value="Chromosome"/>
</dbReference>
<dbReference type="CDD" id="cd00586">
    <property type="entry name" value="4HBT"/>
    <property type="match status" value="1"/>
</dbReference>
<dbReference type="PANTHER" id="PTHR31793">
    <property type="entry name" value="4-HYDROXYBENZOYL-COA THIOESTERASE FAMILY MEMBER"/>
    <property type="match status" value="1"/>
</dbReference>
<proteinExistence type="inferred from homology"/>
<dbReference type="NCBIfam" id="TIGR00051">
    <property type="entry name" value="YbgC/FadM family acyl-CoA thioesterase"/>
    <property type="match status" value="1"/>
</dbReference>
<dbReference type="Gene3D" id="3.10.129.10">
    <property type="entry name" value="Hotdog Thioesterase"/>
    <property type="match status" value="1"/>
</dbReference>
<comment type="similarity">
    <text evidence="1">Belongs to the 4-hydroxybenzoyl-CoA thioesterase family.</text>
</comment>
<dbReference type="InterPro" id="IPR029069">
    <property type="entry name" value="HotDog_dom_sf"/>
</dbReference>
<dbReference type="PANTHER" id="PTHR31793:SF27">
    <property type="entry name" value="NOVEL THIOESTERASE SUPERFAMILY DOMAIN AND SAPOSIN A-TYPE DOMAIN CONTAINING PROTEIN (0610012H03RIK)"/>
    <property type="match status" value="1"/>
</dbReference>